<reference evidence="5" key="2">
    <citation type="submission" date="2025-08" db="UniProtKB">
        <authorList>
            <consortium name="RefSeq"/>
        </authorList>
    </citation>
    <scope>IDENTIFICATION</scope>
</reference>
<keyword evidence="5" id="KW-0675">Receptor</keyword>
<dbReference type="InterPro" id="IPR000408">
    <property type="entry name" value="Reg_chr_condens"/>
</dbReference>
<gene>
    <name evidence="5" type="primary">LOC107960060</name>
</gene>
<feature type="repeat" description="RCC1" evidence="2">
    <location>
        <begin position="344"/>
        <end position="399"/>
    </location>
</feature>
<feature type="repeat" description="RCC1" evidence="2">
    <location>
        <begin position="132"/>
        <end position="183"/>
    </location>
</feature>
<feature type="repeat" description="RCC1" evidence="2">
    <location>
        <begin position="187"/>
        <end position="240"/>
    </location>
</feature>
<feature type="repeat" description="RCC1" evidence="2">
    <location>
        <begin position="241"/>
        <end position="284"/>
    </location>
</feature>
<reference evidence="4" key="1">
    <citation type="journal article" date="2020" name="Nat. Genet.">
        <title>Genomic diversifications of five Gossypium allopolyploid species and their impact on cotton improvement.</title>
        <authorList>
            <person name="Chen Z.J."/>
            <person name="Sreedasyam A."/>
            <person name="Ando A."/>
            <person name="Song Q."/>
            <person name="De Santiago L.M."/>
            <person name="Hulse-Kemp A.M."/>
            <person name="Ding M."/>
            <person name="Ye W."/>
            <person name="Kirkbride R.C."/>
            <person name="Jenkins J."/>
            <person name="Plott C."/>
            <person name="Lovell J."/>
            <person name="Lin Y.M."/>
            <person name="Vaughn R."/>
            <person name="Liu B."/>
            <person name="Simpson S."/>
            <person name="Scheffler B.E."/>
            <person name="Wen L."/>
            <person name="Saski C.A."/>
            <person name="Grover C.E."/>
            <person name="Hu G."/>
            <person name="Conover J.L."/>
            <person name="Carlson J.W."/>
            <person name="Shu S."/>
            <person name="Boston L.B."/>
            <person name="Williams M."/>
            <person name="Peterson D.G."/>
            <person name="McGee K."/>
            <person name="Jones D.C."/>
            <person name="Wendel J.F."/>
            <person name="Stelly D.M."/>
            <person name="Grimwood J."/>
            <person name="Schmutz J."/>
        </authorList>
    </citation>
    <scope>NUCLEOTIDE SEQUENCE [LARGE SCALE GENOMIC DNA]</scope>
    <source>
        <strain evidence="4">cv. TM-1</strain>
    </source>
</reference>
<feature type="repeat" description="RCC1" evidence="2">
    <location>
        <begin position="25"/>
        <end position="79"/>
    </location>
</feature>
<keyword evidence="1" id="KW-0677">Repeat</keyword>
<dbReference type="InterPro" id="IPR058923">
    <property type="entry name" value="RCC1-like_dom"/>
</dbReference>
<evidence type="ECO:0000313" key="4">
    <source>
        <dbReference type="Proteomes" id="UP000818029"/>
    </source>
</evidence>
<dbReference type="GeneID" id="107960060"/>
<proteinExistence type="predicted"/>
<feature type="repeat" description="RCC1" evidence="2">
    <location>
        <begin position="285"/>
        <end position="343"/>
    </location>
</feature>
<dbReference type="PRINTS" id="PR00633">
    <property type="entry name" value="RCCNDNSATION"/>
</dbReference>
<dbReference type="STRING" id="3635.A0A1U8PKN9"/>
<dbReference type="SUPFAM" id="SSF50985">
    <property type="entry name" value="RCC1/BLIP-II"/>
    <property type="match status" value="1"/>
</dbReference>
<dbReference type="GO" id="GO:0005737">
    <property type="term" value="C:cytoplasm"/>
    <property type="evidence" value="ECO:0000318"/>
    <property type="project" value="GO_Central"/>
</dbReference>
<keyword evidence="4" id="KW-1185">Reference proteome</keyword>
<evidence type="ECO:0000259" key="3">
    <source>
        <dbReference type="Pfam" id="PF25390"/>
    </source>
</evidence>
<dbReference type="Pfam" id="PF25390">
    <property type="entry name" value="WD40_RLD"/>
    <property type="match status" value="1"/>
</dbReference>
<dbReference type="Proteomes" id="UP000818029">
    <property type="component" value="Chromosome A05"/>
</dbReference>
<name>A0A1U8PKN9_GOSHI</name>
<evidence type="ECO:0000256" key="1">
    <source>
        <dbReference type="ARBA" id="ARBA00022737"/>
    </source>
</evidence>
<accession>A0A1U8PKN9</accession>
<feature type="repeat" description="RCC1" evidence="2">
    <location>
        <begin position="80"/>
        <end position="131"/>
    </location>
</feature>
<dbReference type="PaxDb" id="3635-A0A1U8PKN9"/>
<dbReference type="PROSITE" id="PS50012">
    <property type="entry name" value="RCC1_3"/>
    <property type="match status" value="7"/>
</dbReference>
<dbReference type="SMR" id="A0A1U8PKN9"/>
<evidence type="ECO:0000313" key="5">
    <source>
        <dbReference type="RefSeq" id="XP_016751756.2"/>
    </source>
</evidence>
<organism evidence="4 5">
    <name type="scientific">Gossypium hirsutum</name>
    <name type="common">Upland cotton</name>
    <name type="synonym">Gossypium mexicanum</name>
    <dbReference type="NCBI Taxonomy" id="3635"/>
    <lineage>
        <taxon>Eukaryota</taxon>
        <taxon>Viridiplantae</taxon>
        <taxon>Streptophyta</taxon>
        <taxon>Embryophyta</taxon>
        <taxon>Tracheophyta</taxon>
        <taxon>Spermatophyta</taxon>
        <taxon>Magnoliopsida</taxon>
        <taxon>eudicotyledons</taxon>
        <taxon>Gunneridae</taxon>
        <taxon>Pentapetalae</taxon>
        <taxon>rosids</taxon>
        <taxon>malvids</taxon>
        <taxon>Malvales</taxon>
        <taxon>Malvaceae</taxon>
        <taxon>Malvoideae</taxon>
        <taxon>Gossypium</taxon>
    </lineage>
</organism>
<protein>
    <submittedName>
        <fullName evidence="5">Ultraviolet-B receptor UVR8 isoform X1</fullName>
    </submittedName>
</protein>
<dbReference type="AlphaFoldDB" id="A0A1U8PKN9"/>
<dbReference type="InterPro" id="IPR009091">
    <property type="entry name" value="RCC1/BLIP-II"/>
</dbReference>
<evidence type="ECO:0000256" key="2">
    <source>
        <dbReference type="PROSITE-ProRule" id="PRU00235"/>
    </source>
</evidence>
<dbReference type="InterPro" id="IPR051625">
    <property type="entry name" value="Signaling_Regulatory_Domain"/>
</dbReference>
<dbReference type="Gene3D" id="2.130.10.30">
    <property type="entry name" value="Regulator of chromosome condensation 1/beta-lactamase-inhibitor protein II"/>
    <property type="match status" value="2"/>
</dbReference>
<dbReference type="RefSeq" id="XP_016751756.2">
    <property type="nucleotide sequence ID" value="XM_016896267.2"/>
</dbReference>
<feature type="domain" description="RCC1-like" evidence="3">
    <location>
        <begin position="26"/>
        <end position="394"/>
    </location>
</feature>
<sequence>MAMEVNPTSKQTIIDNETQREKVEEQLWSWGAGTDGQLGTLRLQDEHLPQLLNVPSLSSASSVSMLACGGAHVVGLTSGGKVLTWGRGNSGQLGHGDMDCLLSPKIVMSLESYCITQVSAGWSHSGFVSDEGCVFTCGDGSFGQLGHGDYRSHCSPVKVSFFVNKHVEQIACGMRHSLVLLKDGSGNLLYGFGSGKRGQLGISIDRIKSVNAPEIIRGFDDVQIITITANADHNAALSADGELYTWGRGFGATSDFLSPQQSPSSLKFSKVALGWNHALVLSDNGEVFMLGGCHHGMLSNPEITTLSKHLSDGAVLERVPGLDGIKVVDIAAGAEHSAIVTEEGVIKIWGWGEHGQLGLGSSRDESSPKTVSLGVEVKRKNGTVRVYCGSGYTYAISTFCS</sequence>
<dbReference type="PROSITE" id="PS00626">
    <property type="entry name" value="RCC1_2"/>
    <property type="match status" value="1"/>
</dbReference>
<dbReference type="PANTHER" id="PTHR22872">
    <property type="entry name" value="BTK-BINDING PROTEIN-RELATED"/>
    <property type="match status" value="1"/>
</dbReference>
<dbReference type="KEGG" id="ghi:107960060"/>